<gene>
    <name evidence="2" type="ORF">V6N12_055409</name>
</gene>
<name>A0ABR2BTZ1_9ROSI</name>
<sequence length="255" mass="27252">MGDDTVHPVVVKGSRFANMDECHSPATPNNKYSLNQCASNVDRSALFPVVSGNKLRIGDDTVHPVVVEGSRFANTDECHSPATPVLSGLEPASSGVCGGNEQSQPGSANDAESLPEQGQIPTDTELCIPEVVGNVSYNVLESLNDAREAPLLVQDEHNPENDAGEHNNSINTHPMITISKRGILKSKEQGECCDSDRSRVDVEACVVCLAKRIELLSTSVIFVKTAFGITDWANRTKSVNPSSYIKVGPAIVIIT</sequence>
<accession>A0ABR2BTZ1</accession>
<proteinExistence type="predicted"/>
<protein>
    <submittedName>
        <fullName evidence="2">Uncharacterized protein</fullName>
    </submittedName>
</protein>
<reference evidence="2 3" key="1">
    <citation type="journal article" date="2024" name="G3 (Bethesda)">
        <title>Genome assembly of Hibiscus sabdariffa L. provides insights into metabolisms of medicinal natural products.</title>
        <authorList>
            <person name="Kim T."/>
        </authorList>
    </citation>
    <scope>NUCLEOTIDE SEQUENCE [LARGE SCALE GENOMIC DNA]</scope>
    <source>
        <strain evidence="2">TK-2024</strain>
        <tissue evidence="2">Old leaves</tissue>
    </source>
</reference>
<dbReference type="Proteomes" id="UP001472677">
    <property type="component" value="Unassembled WGS sequence"/>
</dbReference>
<organism evidence="2 3">
    <name type="scientific">Hibiscus sabdariffa</name>
    <name type="common">roselle</name>
    <dbReference type="NCBI Taxonomy" id="183260"/>
    <lineage>
        <taxon>Eukaryota</taxon>
        <taxon>Viridiplantae</taxon>
        <taxon>Streptophyta</taxon>
        <taxon>Embryophyta</taxon>
        <taxon>Tracheophyta</taxon>
        <taxon>Spermatophyta</taxon>
        <taxon>Magnoliopsida</taxon>
        <taxon>eudicotyledons</taxon>
        <taxon>Gunneridae</taxon>
        <taxon>Pentapetalae</taxon>
        <taxon>rosids</taxon>
        <taxon>malvids</taxon>
        <taxon>Malvales</taxon>
        <taxon>Malvaceae</taxon>
        <taxon>Malvoideae</taxon>
        <taxon>Hibiscus</taxon>
    </lineage>
</organism>
<dbReference type="EMBL" id="JBBPBM010000084">
    <property type="protein sequence ID" value="KAK8510477.1"/>
    <property type="molecule type" value="Genomic_DNA"/>
</dbReference>
<comment type="caution">
    <text evidence="2">The sequence shown here is derived from an EMBL/GenBank/DDBJ whole genome shotgun (WGS) entry which is preliminary data.</text>
</comment>
<evidence type="ECO:0000313" key="3">
    <source>
        <dbReference type="Proteomes" id="UP001472677"/>
    </source>
</evidence>
<evidence type="ECO:0000313" key="2">
    <source>
        <dbReference type="EMBL" id="KAK8510477.1"/>
    </source>
</evidence>
<evidence type="ECO:0000256" key="1">
    <source>
        <dbReference type="SAM" id="MobiDB-lite"/>
    </source>
</evidence>
<keyword evidence="3" id="KW-1185">Reference proteome</keyword>
<feature type="region of interest" description="Disordered" evidence="1">
    <location>
        <begin position="76"/>
        <end position="117"/>
    </location>
</feature>